<sequence>MPTGLIFSELTLFGLVLWLGLYLIGRDLKNCRLWSIGGGQVAYAVGISCGILSKYNVASSSMLTITHLILLLLSFFLLFPTGLFQLFSLNDTFTTTSSNPAFRKLRLCYLSSLILLPPGIGLSLLPLYEPLHAGILFCVGLDLLVFGLVTAALDAFNRGEALLPDLFRSFDYSLLIALLFGGQVLLFMFLGLGITFLSLLLLMMILTTAITTQVFSDQLVTWLDTIAFSSFPHLQQVRAELRSRASKMPRVDPGIDLATIDESEFIRFTRQALRNFGDLGRLSTNPLANLPTIEVRLQQQNRQIDMLERAAELKAVLTECITRLKPRGDDDFGTSDEWRYYNALYFLYVVGLKPYSQRTQHIPSDPVTRNALEWFRVHVPERTLYNWQNAATRLIVQDLRNNSQQLNGTTKERVAPATATSRKGAKVKS</sequence>
<evidence type="ECO:0000256" key="1">
    <source>
        <dbReference type="SAM" id="MobiDB-lite"/>
    </source>
</evidence>
<accession>A0A8J3IHA6</accession>
<feature type="region of interest" description="Disordered" evidence="1">
    <location>
        <begin position="406"/>
        <end position="429"/>
    </location>
</feature>
<dbReference type="RefSeq" id="WP_220202194.1">
    <property type="nucleotide sequence ID" value="NZ_BNJK01000001.1"/>
</dbReference>
<feature type="transmembrane region" description="Helical" evidence="2">
    <location>
        <begin position="174"/>
        <end position="206"/>
    </location>
</feature>
<gene>
    <name evidence="3" type="ORF">KSF_013420</name>
</gene>
<feature type="transmembrane region" description="Helical" evidence="2">
    <location>
        <begin position="65"/>
        <end position="87"/>
    </location>
</feature>
<feature type="transmembrane region" description="Helical" evidence="2">
    <location>
        <begin position="107"/>
        <end position="128"/>
    </location>
</feature>
<proteinExistence type="predicted"/>
<feature type="transmembrane region" description="Helical" evidence="2">
    <location>
        <begin position="134"/>
        <end position="153"/>
    </location>
</feature>
<keyword evidence="4" id="KW-1185">Reference proteome</keyword>
<feature type="transmembrane region" description="Helical" evidence="2">
    <location>
        <begin position="33"/>
        <end position="53"/>
    </location>
</feature>
<name>A0A8J3IHA6_9CHLR</name>
<feature type="transmembrane region" description="Helical" evidence="2">
    <location>
        <begin position="6"/>
        <end position="24"/>
    </location>
</feature>
<keyword evidence="2" id="KW-0472">Membrane</keyword>
<reference evidence="3" key="1">
    <citation type="submission" date="2020-10" db="EMBL/GenBank/DDBJ databases">
        <title>Taxonomic study of unclassified bacteria belonging to the class Ktedonobacteria.</title>
        <authorList>
            <person name="Yabe S."/>
            <person name="Wang C.M."/>
            <person name="Zheng Y."/>
            <person name="Sakai Y."/>
            <person name="Cavaletti L."/>
            <person name="Monciardini P."/>
            <person name="Donadio S."/>
        </authorList>
    </citation>
    <scope>NUCLEOTIDE SEQUENCE</scope>
    <source>
        <strain evidence="3">ID150040</strain>
    </source>
</reference>
<dbReference type="Proteomes" id="UP000597444">
    <property type="component" value="Unassembled WGS sequence"/>
</dbReference>
<evidence type="ECO:0000313" key="4">
    <source>
        <dbReference type="Proteomes" id="UP000597444"/>
    </source>
</evidence>
<keyword evidence="2" id="KW-0812">Transmembrane</keyword>
<comment type="caution">
    <text evidence="3">The sequence shown here is derived from an EMBL/GenBank/DDBJ whole genome shotgun (WGS) entry which is preliminary data.</text>
</comment>
<dbReference type="AlphaFoldDB" id="A0A8J3IHA6"/>
<organism evidence="3 4">
    <name type="scientific">Reticulibacter mediterranei</name>
    <dbReference type="NCBI Taxonomy" id="2778369"/>
    <lineage>
        <taxon>Bacteria</taxon>
        <taxon>Bacillati</taxon>
        <taxon>Chloroflexota</taxon>
        <taxon>Ktedonobacteria</taxon>
        <taxon>Ktedonobacterales</taxon>
        <taxon>Reticulibacteraceae</taxon>
        <taxon>Reticulibacter</taxon>
    </lineage>
</organism>
<evidence type="ECO:0000313" key="3">
    <source>
        <dbReference type="EMBL" id="GHO91294.1"/>
    </source>
</evidence>
<dbReference type="EMBL" id="BNJK01000001">
    <property type="protein sequence ID" value="GHO91294.1"/>
    <property type="molecule type" value="Genomic_DNA"/>
</dbReference>
<keyword evidence="2" id="KW-1133">Transmembrane helix</keyword>
<evidence type="ECO:0000256" key="2">
    <source>
        <dbReference type="SAM" id="Phobius"/>
    </source>
</evidence>
<protein>
    <submittedName>
        <fullName evidence="3">Uncharacterized protein</fullName>
    </submittedName>
</protein>